<dbReference type="FunFam" id="3.60.110.10:FF:000008">
    <property type="entry name" value="Beta-alanine synthase"/>
    <property type="match status" value="1"/>
</dbReference>
<dbReference type="GO" id="GO:0033396">
    <property type="term" value="P:beta-alanine biosynthetic process via 3-ureidopropionate"/>
    <property type="evidence" value="ECO:0007669"/>
    <property type="project" value="TreeGrafter"/>
</dbReference>
<evidence type="ECO:0000256" key="3">
    <source>
        <dbReference type="ARBA" id="ARBA00050540"/>
    </source>
</evidence>
<evidence type="ECO:0000313" key="11">
    <source>
        <dbReference type="Proteomes" id="UP000299102"/>
    </source>
</evidence>
<dbReference type="InterPro" id="IPR003010">
    <property type="entry name" value="C-N_Hydrolase"/>
</dbReference>
<dbReference type="EC" id="3.5.1.6" evidence="6"/>
<protein>
    <recommendedName>
        <fullName evidence="7">Beta-ureidopropionase</fullName>
        <ecNumber evidence="6">3.5.1.6</ecNumber>
    </recommendedName>
    <alternativeName>
        <fullName evidence="8">N-carbamoyl-beta-alanine amidohydrolase</fullName>
    </alternativeName>
</protein>
<evidence type="ECO:0000256" key="8">
    <source>
        <dbReference type="ARBA" id="ARBA00075038"/>
    </source>
</evidence>
<dbReference type="PANTHER" id="PTHR43674">
    <property type="entry name" value="NITRILASE C965.09-RELATED"/>
    <property type="match status" value="1"/>
</dbReference>
<evidence type="ECO:0000256" key="1">
    <source>
        <dbReference type="ARBA" id="ARBA00004668"/>
    </source>
</evidence>
<dbReference type="Proteomes" id="UP000299102">
    <property type="component" value="Unassembled WGS sequence"/>
</dbReference>
<dbReference type="OrthoDB" id="412018at2759"/>
<evidence type="ECO:0000256" key="2">
    <source>
        <dbReference type="ARBA" id="ARBA00022801"/>
    </source>
</evidence>
<dbReference type="PROSITE" id="PS50263">
    <property type="entry name" value="CN_HYDROLASE"/>
    <property type="match status" value="1"/>
</dbReference>
<evidence type="ECO:0000256" key="6">
    <source>
        <dbReference type="ARBA" id="ARBA00066985"/>
    </source>
</evidence>
<gene>
    <name evidence="10" type="primary">UPB1</name>
    <name evidence="10" type="ORF">EVAR_90795_1</name>
</gene>
<proteinExistence type="inferred from homology"/>
<dbReference type="InterPro" id="IPR050345">
    <property type="entry name" value="Aliph_Amidase/BUP"/>
</dbReference>
<sequence length="387" mass="43748">MSESKELHSFDELVVKALNDKELEEFNRIYYGRSCHLQLDLQQESIAIAEKNNFEIAGYTFLAKTEETRSARTVKIGIIQHSIVATTDKPIREQRTAIFDKILRIIDAAGNEGVNIICLQEAWSMPFAFCTREKQPWCEFSESAESGPSTQFLRELAIKYNMVIISPILERDEIHGDTIWNTAVVISETGKVLGKHRKNHIPRVGDFNESTYYFEGNTGHPVFETKYGRIAINICYGRHHPQNWLMFGLNGAEVVFNPSATVAGLSEHLWGVEARNAAIANSYFTCAINRVGTEHFSNEFTSGDGKPAHKDFGHFYGSSYITAPDGSRTPGLSRVRDGLLIAQLDLNLCRQIKDKWGFTMTQRLDLYAKSLNEAVKPDYKPQIIKDI</sequence>
<evidence type="ECO:0000256" key="5">
    <source>
        <dbReference type="ARBA" id="ARBA00061249"/>
    </source>
</evidence>
<dbReference type="Pfam" id="PF00795">
    <property type="entry name" value="CN_hydrolase"/>
    <property type="match status" value="1"/>
</dbReference>
<evidence type="ECO:0000313" key="10">
    <source>
        <dbReference type="EMBL" id="GBP97905.1"/>
    </source>
</evidence>
<dbReference type="InterPro" id="IPR036526">
    <property type="entry name" value="C-N_Hydrolase_sf"/>
</dbReference>
<comment type="catalytic activity">
    <reaction evidence="4">
        <text>3-(carbamoylamino)-2-methylpropanoate + H2O + 2 H(+) = (R)-3-amino-2-methylpropanoate + NH4(+) + CO2</text>
        <dbReference type="Rhea" id="RHEA:37339"/>
        <dbReference type="ChEBI" id="CHEBI:15377"/>
        <dbReference type="ChEBI" id="CHEBI:15378"/>
        <dbReference type="ChEBI" id="CHEBI:16526"/>
        <dbReference type="ChEBI" id="CHEBI:28938"/>
        <dbReference type="ChEBI" id="CHEBI:57731"/>
        <dbReference type="ChEBI" id="CHEBI:74414"/>
        <dbReference type="EC" id="3.5.1.6"/>
    </reaction>
</comment>
<keyword evidence="11" id="KW-1185">Reference proteome</keyword>
<comment type="pathway">
    <text evidence="1">Amino-acid biosynthesis; beta-alanine biosynthesis.</text>
</comment>
<accession>A0A4C2AG51</accession>
<dbReference type="SUPFAM" id="SSF56317">
    <property type="entry name" value="Carbon-nitrogen hydrolase"/>
    <property type="match status" value="1"/>
</dbReference>
<dbReference type="PANTHER" id="PTHR43674:SF2">
    <property type="entry name" value="BETA-UREIDOPROPIONASE"/>
    <property type="match status" value="1"/>
</dbReference>
<reference evidence="10 11" key="1">
    <citation type="journal article" date="2019" name="Commun. Biol.">
        <title>The bagworm genome reveals a unique fibroin gene that provides high tensile strength.</title>
        <authorList>
            <person name="Kono N."/>
            <person name="Nakamura H."/>
            <person name="Ohtoshi R."/>
            <person name="Tomita M."/>
            <person name="Numata K."/>
            <person name="Arakawa K."/>
        </authorList>
    </citation>
    <scope>NUCLEOTIDE SEQUENCE [LARGE SCALE GENOMIC DNA]</scope>
</reference>
<name>A0A4C2AG51_EUMVA</name>
<evidence type="ECO:0000256" key="7">
    <source>
        <dbReference type="ARBA" id="ARBA00074804"/>
    </source>
</evidence>
<evidence type="ECO:0000256" key="4">
    <source>
        <dbReference type="ARBA" id="ARBA00050552"/>
    </source>
</evidence>
<dbReference type="GO" id="GO:0003837">
    <property type="term" value="F:beta-ureidopropionase activity"/>
    <property type="evidence" value="ECO:0007669"/>
    <property type="project" value="UniProtKB-EC"/>
</dbReference>
<dbReference type="AlphaFoldDB" id="A0A4C2AG51"/>
<comment type="similarity">
    <text evidence="5">Belongs to the carbon-nitrogen hydrolase superfamily. BUP family.</text>
</comment>
<feature type="domain" description="CN hydrolase" evidence="9">
    <location>
        <begin position="74"/>
        <end position="346"/>
    </location>
</feature>
<comment type="catalytic activity">
    <reaction evidence="3">
        <text>3-(carbamoylamino)propanoate + H2O + 2 H(+) = beta-alanine + NH4(+) + CO2</text>
        <dbReference type="Rhea" id="RHEA:11184"/>
        <dbReference type="ChEBI" id="CHEBI:11892"/>
        <dbReference type="ChEBI" id="CHEBI:15377"/>
        <dbReference type="ChEBI" id="CHEBI:15378"/>
        <dbReference type="ChEBI" id="CHEBI:16526"/>
        <dbReference type="ChEBI" id="CHEBI:28938"/>
        <dbReference type="ChEBI" id="CHEBI:57966"/>
        <dbReference type="EC" id="3.5.1.6"/>
    </reaction>
</comment>
<dbReference type="Gene3D" id="3.60.110.10">
    <property type="entry name" value="Carbon-nitrogen hydrolase"/>
    <property type="match status" value="1"/>
</dbReference>
<evidence type="ECO:0000259" key="9">
    <source>
        <dbReference type="PROSITE" id="PS50263"/>
    </source>
</evidence>
<organism evidence="10 11">
    <name type="scientific">Eumeta variegata</name>
    <name type="common">Bagworm moth</name>
    <name type="synonym">Eumeta japonica</name>
    <dbReference type="NCBI Taxonomy" id="151549"/>
    <lineage>
        <taxon>Eukaryota</taxon>
        <taxon>Metazoa</taxon>
        <taxon>Ecdysozoa</taxon>
        <taxon>Arthropoda</taxon>
        <taxon>Hexapoda</taxon>
        <taxon>Insecta</taxon>
        <taxon>Pterygota</taxon>
        <taxon>Neoptera</taxon>
        <taxon>Endopterygota</taxon>
        <taxon>Lepidoptera</taxon>
        <taxon>Glossata</taxon>
        <taxon>Ditrysia</taxon>
        <taxon>Tineoidea</taxon>
        <taxon>Psychidae</taxon>
        <taxon>Oiketicinae</taxon>
        <taxon>Eumeta</taxon>
    </lineage>
</organism>
<dbReference type="EMBL" id="BGZK01003025">
    <property type="protein sequence ID" value="GBP97905.1"/>
    <property type="molecule type" value="Genomic_DNA"/>
</dbReference>
<dbReference type="STRING" id="151549.A0A4C2AG51"/>
<keyword evidence="2" id="KW-0378">Hydrolase</keyword>
<comment type="caution">
    <text evidence="10">The sequence shown here is derived from an EMBL/GenBank/DDBJ whole genome shotgun (WGS) entry which is preliminary data.</text>
</comment>